<evidence type="ECO:0000256" key="1">
    <source>
        <dbReference type="SAM" id="Phobius"/>
    </source>
</evidence>
<dbReference type="AlphaFoldDB" id="A0A183CCI1"/>
<proteinExistence type="predicted"/>
<keyword evidence="1" id="KW-0472">Membrane</keyword>
<sequence>MFETLQIIGPSNFHYFSIILTILLGASAVFAELGSAVKQVLPPAPYKFVLFDSLVVEQNELLMTDHNGAFQMDVYKASRLNIHLIPLDKCGMPIKSEKVEGAAVQTLLTFNQMLFSVGVLGTVNYHQNSAECSAMAALLGDTDEASKFVLDSFDRLKTNGGGQLSTERVYFLAAYLRQIGAEITKYDREGRPKLFCLQSMELLRVFPQQLGNVNLKTIQNAVFSRPSVMLEEVLGRRMHWLDDLWKFGAVLKYLIWAMDGHGQTGGNGGQQKLDKEDKQTAIKIGNFLTESHRRQMAKTALKTAQIQKHVEQFCLAKDDTDEEIVRAWEKQFCAFAKFLFDQKFKSWRTFCLLMDFRDQLLISHDSYGTKGRPSKYSKHLENLIEEAENEGKKRMSPEDKELLDIFGALMAKMLGEHEEGREMVARNLIRLIRVNGFCSKKWAQFHAWDKLCFQLLKECVMEWINAQNDLQRSGEPLAQIPLDQSTRLMMEHLRSLHQRVRMIKEYDTLGPWDNRALTTIGILFDDQLKERRGGDCWLVNAVQSVGGLSDLINDFCTFMAEFAVDNDQWNKFCTILKVRHVNDKLLVRIYE</sequence>
<accession>A0A183CCI1</accession>
<name>A0A183CCI1_GLOPA</name>
<reference evidence="2" key="2">
    <citation type="submission" date="2014-05" db="EMBL/GenBank/DDBJ databases">
        <title>The genome and life-stage specific transcriptomes of Globodera pallida elucidate key aspects of plant parasitism by a cyst nematode.</title>
        <authorList>
            <person name="Cotton J.A."/>
            <person name="Lilley C.J."/>
            <person name="Jones L.M."/>
            <person name="Kikuchi T."/>
            <person name="Reid A.J."/>
            <person name="Thorpe P."/>
            <person name="Tsai I.J."/>
            <person name="Beasley H."/>
            <person name="Blok V."/>
            <person name="Cock P.J.A."/>
            <person name="Van den Akker S.E."/>
            <person name="Holroyd N."/>
            <person name="Hunt M."/>
            <person name="Mantelin S."/>
            <person name="Naghra H."/>
            <person name="Pain A."/>
            <person name="Palomares-Rius J.E."/>
            <person name="Zarowiecki M."/>
            <person name="Berriman M."/>
            <person name="Jones J.T."/>
            <person name="Urwin P.E."/>
        </authorList>
    </citation>
    <scope>NUCLEOTIDE SEQUENCE [LARGE SCALE GENOMIC DNA]</scope>
    <source>
        <strain evidence="2">Lindley</strain>
    </source>
</reference>
<dbReference type="Proteomes" id="UP000050741">
    <property type="component" value="Unassembled WGS sequence"/>
</dbReference>
<organism evidence="2 3">
    <name type="scientific">Globodera pallida</name>
    <name type="common">Potato cyst nematode worm</name>
    <name type="synonym">Heterodera pallida</name>
    <dbReference type="NCBI Taxonomy" id="36090"/>
    <lineage>
        <taxon>Eukaryota</taxon>
        <taxon>Metazoa</taxon>
        <taxon>Ecdysozoa</taxon>
        <taxon>Nematoda</taxon>
        <taxon>Chromadorea</taxon>
        <taxon>Rhabditida</taxon>
        <taxon>Tylenchina</taxon>
        <taxon>Tylenchomorpha</taxon>
        <taxon>Tylenchoidea</taxon>
        <taxon>Heteroderidae</taxon>
        <taxon>Heteroderinae</taxon>
        <taxon>Globodera</taxon>
    </lineage>
</organism>
<reference evidence="2" key="1">
    <citation type="submission" date="2013-12" db="EMBL/GenBank/DDBJ databases">
        <authorList>
            <person name="Aslett M."/>
        </authorList>
    </citation>
    <scope>NUCLEOTIDE SEQUENCE [LARGE SCALE GENOMIC DNA]</scope>
    <source>
        <strain evidence="2">Lindley</strain>
    </source>
</reference>
<feature type="transmembrane region" description="Helical" evidence="1">
    <location>
        <begin position="12"/>
        <end position="31"/>
    </location>
</feature>
<evidence type="ECO:0000313" key="2">
    <source>
        <dbReference type="Proteomes" id="UP000050741"/>
    </source>
</evidence>
<protein>
    <submittedName>
        <fullName evidence="3">RING-type domain-containing protein</fullName>
    </submittedName>
</protein>
<dbReference type="WBParaSite" id="GPLIN_001058200">
    <property type="protein sequence ID" value="GPLIN_001058200"/>
    <property type="gene ID" value="GPLIN_001058200"/>
</dbReference>
<keyword evidence="2" id="KW-1185">Reference proteome</keyword>
<keyword evidence="1" id="KW-1133">Transmembrane helix</keyword>
<keyword evidence="1" id="KW-0812">Transmembrane</keyword>
<reference evidence="3" key="3">
    <citation type="submission" date="2016-06" db="UniProtKB">
        <authorList>
            <consortium name="WormBaseParasite"/>
        </authorList>
    </citation>
    <scope>IDENTIFICATION</scope>
</reference>
<evidence type="ECO:0000313" key="3">
    <source>
        <dbReference type="WBParaSite" id="GPLIN_001058200"/>
    </source>
</evidence>